<organism evidence="3 4">
    <name type="scientific">Rhodococcus triatomae</name>
    <dbReference type="NCBI Taxonomy" id="300028"/>
    <lineage>
        <taxon>Bacteria</taxon>
        <taxon>Bacillati</taxon>
        <taxon>Actinomycetota</taxon>
        <taxon>Actinomycetes</taxon>
        <taxon>Mycobacteriales</taxon>
        <taxon>Nocardiaceae</taxon>
        <taxon>Rhodococcus</taxon>
    </lineage>
</organism>
<dbReference type="Gene3D" id="3.90.1640.10">
    <property type="entry name" value="inorganic pyrophosphatase (n-terminal core)"/>
    <property type="match status" value="1"/>
</dbReference>
<dbReference type="Pfam" id="PF01368">
    <property type="entry name" value="DHH"/>
    <property type="match status" value="1"/>
</dbReference>
<keyword evidence="4" id="KW-1185">Reference proteome</keyword>
<evidence type="ECO:0000313" key="4">
    <source>
        <dbReference type="Proteomes" id="UP000183263"/>
    </source>
</evidence>
<evidence type="ECO:0000313" key="3">
    <source>
        <dbReference type="EMBL" id="SDJ00919.1"/>
    </source>
</evidence>
<accession>A0A1G8Q7W3</accession>
<dbReference type="AlphaFoldDB" id="A0A1G8Q7W3"/>
<evidence type="ECO:0000259" key="2">
    <source>
        <dbReference type="Pfam" id="PF02272"/>
    </source>
</evidence>
<dbReference type="InterPro" id="IPR038763">
    <property type="entry name" value="DHH_sf"/>
</dbReference>
<dbReference type="InterPro" id="IPR001667">
    <property type="entry name" value="DDH_dom"/>
</dbReference>
<dbReference type="EMBL" id="FNDN01000014">
    <property type="protein sequence ID" value="SDJ00919.1"/>
    <property type="molecule type" value="Genomic_DNA"/>
</dbReference>
<dbReference type="GO" id="GO:0003676">
    <property type="term" value="F:nucleic acid binding"/>
    <property type="evidence" value="ECO:0007669"/>
    <property type="project" value="InterPro"/>
</dbReference>
<feature type="domain" description="DHHA1" evidence="2">
    <location>
        <begin position="270"/>
        <end position="349"/>
    </location>
</feature>
<dbReference type="SUPFAM" id="SSF64182">
    <property type="entry name" value="DHH phosphoesterases"/>
    <property type="match status" value="1"/>
</dbReference>
<reference evidence="3 4" key="1">
    <citation type="submission" date="2016-10" db="EMBL/GenBank/DDBJ databases">
        <authorList>
            <person name="de Groot N.N."/>
        </authorList>
    </citation>
    <scope>NUCLEOTIDE SEQUENCE [LARGE SCALE GENOMIC DNA]</scope>
    <source>
        <strain evidence="3 4">DSM 44892</strain>
    </source>
</reference>
<protein>
    <submittedName>
        <fullName evidence="3">Phosphoesterase RecJ domain-containing protein</fullName>
    </submittedName>
</protein>
<feature type="domain" description="DDH" evidence="1">
    <location>
        <begin position="51"/>
        <end position="192"/>
    </location>
</feature>
<name>A0A1G8Q7W3_9NOCA</name>
<dbReference type="InterPro" id="IPR003156">
    <property type="entry name" value="DHHA1_dom"/>
</dbReference>
<dbReference type="PANTHER" id="PTHR47618">
    <property type="entry name" value="BIFUNCTIONAL OLIGORIBONUCLEASE AND PAP PHOSPHATASE NRNA"/>
    <property type="match status" value="1"/>
</dbReference>
<evidence type="ECO:0000259" key="1">
    <source>
        <dbReference type="Pfam" id="PF01368"/>
    </source>
</evidence>
<dbReference type="Gene3D" id="3.10.310.30">
    <property type="match status" value="1"/>
</dbReference>
<dbReference type="InterPro" id="IPR051319">
    <property type="entry name" value="Oligoribo/pAp-PDE_c-di-AMP_PDE"/>
</dbReference>
<gene>
    <name evidence="3" type="ORF">SAMN05444695_114102</name>
</gene>
<dbReference type="Proteomes" id="UP000183263">
    <property type="component" value="Unassembled WGS sequence"/>
</dbReference>
<sequence>MTTLPTPSATDADAAGMTEIADMVETRGDAAAGGAATPSDVLAVLDAAATVTVLCHVHPDADTIGSGLALGLVLERRGVPVQVSFAEPAALPESMRTLPGTHLLAPPAQVRDGVDVVVTVDCGSAGRLGALADRLAGAGTTVVIDHHRSNTRFGRWNLVDESAESTTAVLARLFDHWGVEIDRDLAHCLYAGLVTDTGSFRWVRPGTHLLAERLLDTGIDGAAIARRLLDTHPFGWLPMLSAVLGSATLVPGAAGGRGLVYAVIRRRDVGDLRSEEIESVVDIVRTTSEAEIAAVLKESVNGTWSVSLRSKSDIDVSAVAARLGGGGHHAAAGYTAETSAETVVADLVDALG</sequence>
<dbReference type="Pfam" id="PF02272">
    <property type="entry name" value="DHHA1"/>
    <property type="match status" value="1"/>
</dbReference>
<dbReference type="PANTHER" id="PTHR47618:SF1">
    <property type="entry name" value="BIFUNCTIONAL OLIGORIBONUCLEASE AND PAP PHOSPHATASE NRNA"/>
    <property type="match status" value="1"/>
</dbReference>
<proteinExistence type="predicted"/>